<evidence type="ECO:0000256" key="13">
    <source>
        <dbReference type="ARBA" id="ARBA00045144"/>
    </source>
</evidence>
<dbReference type="GO" id="GO:0000421">
    <property type="term" value="C:autophagosome membrane"/>
    <property type="evidence" value="ECO:0007669"/>
    <property type="project" value="UniProtKB-SubCell"/>
</dbReference>
<evidence type="ECO:0000256" key="11">
    <source>
        <dbReference type="ARBA" id="ARBA00023180"/>
    </source>
</evidence>
<evidence type="ECO:0000256" key="7">
    <source>
        <dbReference type="ARBA" id="ARBA00022753"/>
    </source>
</evidence>
<dbReference type="Pfam" id="PF10277">
    <property type="entry name" value="Frag1"/>
    <property type="match status" value="1"/>
</dbReference>
<keyword evidence="6 14" id="KW-0812">Transmembrane</keyword>
<sequence length="134" mass="15316">MWAWALLPVLLAMFGTVGLWAVFGIAVSNNTVNLTVEFPYISTCGSYNPQSCLFSQICNICSVLGKFNMFNVLRFWCCIFFPFSSYNTFLISQFLIKKKLTLTAVKVCRPKVELTPCEWLEWLFLLLIPQCTVC</sequence>
<keyword evidence="8 14" id="KW-1133">Transmembrane helix</keyword>
<dbReference type="InterPro" id="IPR050911">
    <property type="entry name" value="DRAM/TMEM150_Autophagy_Mod"/>
</dbReference>
<keyword evidence="12" id="KW-0968">Cytoplasmic vesicle</keyword>
<accession>A0A8B9HNE2</accession>
<evidence type="ECO:0000256" key="1">
    <source>
        <dbReference type="ARBA" id="ARBA00004337"/>
    </source>
</evidence>
<dbReference type="AlphaFoldDB" id="A0A8B9HNE2"/>
<reference evidence="16" key="1">
    <citation type="submission" date="2025-08" db="UniProtKB">
        <authorList>
            <consortium name="Ensembl"/>
        </authorList>
    </citation>
    <scope>IDENTIFICATION</scope>
</reference>
<protein>
    <recommendedName>
        <fullName evidence="15">CWH43-like N-terminal domain-containing protein</fullName>
    </recommendedName>
</protein>
<dbReference type="Ensembl" id="ENSAMXT00005016206.1">
    <property type="protein sequence ID" value="ENSAMXP00005014633.1"/>
    <property type="gene ID" value="ENSAMXG00005007791.1"/>
</dbReference>
<dbReference type="GO" id="GO:0010008">
    <property type="term" value="C:endosome membrane"/>
    <property type="evidence" value="ECO:0007669"/>
    <property type="project" value="UniProtKB-SubCell"/>
</dbReference>
<keyword evidence="11" id="KW-0325">Glycoprotein</keyword>
<evidence type="ECO:0000256" key="6">
    <source>
        <dbReference type="ARBA" id="ARBA00022692"/>
    </source>
</evidence>
<evidence type="ECO:0000256" key="10">
    <source>
        <dbReference type="ARBA" id="ARBA00023136"/>
    </source>
</evidence>
<comment type="similarity">
    <text evidence="4">Belongs to the DRAM/TMEM150 family.</text>
</comment>
<proteinExistence type="inferred from homology"/>
<evidence type="ECO:0000313" key="17">
    <source>
        <dbReference type="Proteomes" id="UP000694621"/>
    </source>
</evidence>
<evidence type="ECO:0000256" key="4">
    <source>
        <dbReference type="ARBA" id="ARBA00006565"/>
    </source>
</evidence>
<evidence type="ECO:0000256" key="9">
    <source>
        <dbReference type="ARBA" id="ARBA00023006"/>
    </source>
</evidence>
<keyword evidence="5" id="KW-1003">Cell membrane</keyword>
<dbReference type="Proteomes" id="UP000694621">
    <property type="component" value="Unplaced"/>
</dbReference>
<name>A0A8B9HNE2_ASTMX</name>
<evidence type="ECO:0000256" key="2">
    <source>
        <dbReference type="ARBA" id="ARBA00004542"/>
    </source>
</evidence>
<evidence type="ECO:0000256" key="14">
    <source>
        <dbReference type="SAM" id="Phobius"/>
    </source>
</evidence>
<comment type="function">
    <text evidence="13">Modulator of macroautophagy that causes accumulation of autophagosomes under basal conditions and enhances autophagic flux. Represses cell death and promotes long-term clonogenic survival of cells grown in the absence of glucose in a macroautophagy-independent manner. May have some role in extracellular matrix engulfment or growth factor receptor recycling, both of which can modulate cell survival.</text>
</comment>
<feature type="transmembrane region" description="Helical" evidence="14">
    <location>
        <begin position="73"/>
        <end position="96"/>
    </location>
</feature>
<organism evidence="16 17">
    <name type="scientific">Astyanax mexicanus</name>
    <name type="common">Blind cave fish</name>
    <name type="synonym">Astyanax fasciatus mexicanus</name>
    <dbReference type="NCBI Taxonomy" id="7994"/>
    <lineage>
        <taxon>Eukaryota</taxon>
        <taxon>Metazoa</taxon>
        <taxon>Chordata</taxon>
        <taxon>Craniata</taxon>
        <taxon>Vertebrata</taxon>
        <taxon>Euteleostomi</taxon>
        <taxon>Actinopterygii</taxon>
        <taxon>Neopterygii</taxon>
        <taxon>Teleostei</taxon>
        <taxon>Ostariophysi</taxon>
        <taxon>Characiformes</taxon>
        <taxon>Characoidei</taxon>
        <taxon>Acestrorhamphidae</taxon>
        <taxon>Acestrorhamphinae</taxon>
        <taxon>Astyanax</taxon>
    </lineage>
</organism>
<evidence type="ECO:0000256" key="12">
    <source>
        <dbReference type="ARBA" id="ARBA00023329"/>
    </source>
</evidence>
<evidence type="ECO:0000256" key="8">
    <source>
        <dbReference type="ARBA" id="ARBA00022989"/>
    </source>
</evidence>
<dbReference type="PANTHER" id="PTHR21324">
    <property type="entry name" value="FASTING-INDUCIBLE INTEGRAL MEMBRANE PROTEIN TM6P1-RELATED"/>
    <property type="match status" value="1"/>
</dbReference>
<keyword evidence="7" id="KW-0967">Endosome</keyword>
<dbReference type="GO" id="GO:0006914">
    <property type="term" value="P:autophagy"/>
    <property type="evidence" value="ECO:0007669"/>
    <property type="project" value="UniProtKB-KW"/>
</dbReference>
<dbReference type="PANTHER" id="PTHR21324:SF3">
    <property type="entry name" value="MODULATOR OF MACROAUTOPHAGY TMEM150B"/>
    <property type="match status" value="1"/>
</dbReference>
<dbReference type="InterPro" id="IPR019402">
    <property type="entry name" value="CWH43_N"/>
</dbReference>
<keyword evidence="10 14" id="KW-0472">Membrane</keyword>
<evidence type="ECO:0000313" key="16">
    <source>
        <dbReference type="Ensembl" id="ENSAMXP00005014633.1"/>
    </source>
</evidence>
<keyword evidence="9" id="KW-0072">Autophagy</keyword>
<evidence type="ECO:0000256" key="3">
    <source>
        <dbReference type="ARBA" id="ARBA00004651"/>
    </source>
</evidence>
<evidence type="ECO:0000256" key="5">
    <source>
        <dbReference type="ARBA" id="ARBA00022475"/>
    </source>
</evidence>
<dbReference type="GO" id="GO:0005886">
    <property type="term" value="C:plasma membrane"/>
    <property type="evidence" value="ECO:0007669"/>
    <property type="project" value="UniProtKB-SubCell"/>
</dbReference>
<comment type="subcellular location">
    <subcellularLocation>
        <location evidence="3">Cell membrane</location>
        <topology evidence="3">Multi-pass membrane protein</topology>
    </subcellularLocation>
    <subcellularLocation>
        <location evidence="2">Cytoplasmic vesicle</location>
        <location evidence="2">Autophagosome membrane</location>
        <topology evidence="2">Multi-pass membrane protein</topology>
    </subcellularLocation>
    <subcellularLocation>
        <location evidence="1">Endosome membrane</location>
        <topology evidence="1">Multi-pass membrane protein</topology>
    </subcellularLocation>
</comment>
<evidence type="ECO:0000259" key="15">
    <source>
        <dbReference type="Pfam" id="PF10277"/>
    </source>
</evidence>
<feature type="domain" description="CWH43-like N-terminal" evidence="15">
    <location>
        <begin position="4"/>
        <end position="69"/>
    </location>
</feature>